<dbReference type="InterPro" id="IPR011011">
    <property type="entry name" value="Znf_FYVE_PHD"/>
</dbReference>
<feature type="compositionally biased region" description="Gly residues" evidence="1">
    <location>
        <begin position="522"/>
        <end position="534"/>
    </location>
</feature>
<protein>
    <submittedName>
        <fullName evidence="2">Inhibitor of growth protein 3</fullName>
    </submittedName>
</protein>
<feature type="compositionally biased region" description="Acidic residues" evidence="1">
    <location>
        <begin position="506"/>
        <end position="520"/>
    </location>
</feature>
<organism evidence="2 3">
    <name type="scientific">Nothophoma quercina</name>
    <dbReference type="NCBI Taxonomy" id="749835"/>
    <lineage>
        <taxon>Eukaryota</taxon>
        <taxon>Fungi</taxon>
        <taxon>Dikarya</taxon>
        <taxon>Ascomycota</taxon>
        <taxon>Pezizomycotina</taxon>
        <taxon>Dothideomycetes</taxon>
        <taxon>Pleosporomycetidae</taxon>
        <taxon>Pleosporales</taxon>
        <taxon>Pleosporineae</taxon>
        <taxon>Didymellaceae</taxon>
        <taxon>Nothophoma</taxon>
    </lineage>
</organism>
<sequence>MPPRDFAAPARPVNELTALTQLPNDQKLFLVDHDESEHVEETQPVLDFQGRKHIDTFEGGDVFYTLQDNDTTHTVFPTPGLASAGALYDYLQEHLQPDEVVDEYGDKCDLTSVHKDHLTVLQAKMWTKSSTDRFPKKPAASQPSLAQVLVADHVFKISQLLEDLTTPPRAKERKFGQELNTNPKVAPIQVRKSPRIRKIMEEAATSKENLPAVRPMKPLESIKKTKEATRETKKRKTAPADPQISKQKKMRTMVPEATTHVQPKLQVGLTAGFLSPPETKTTNRPVDPLKVTMHFAKRPPMPALDGVTTLAWEAFQNAGPAPASKICYCHKPASYGTSKKGVLPQIAQCTNRDCQFQWYHYACLGQSDKGKSRWGTLTCTFCRNEERFAEQNKQNGWSMLQQIGFEMGLMKADVEAQLTGLGGRLPMANPYGLGIESGLASTYGNKVQTSTLGALEKLGYPESHPGMLEQAYLNPDAYADLRAERTEAETGYDFWMHETHIAGNGEYDDEEAEGGEDDVLGADGGGGGGCRMRD</sequence>
<keyword evidence="3" id="KW-1185">Reference proteome</keyword>
<dbReference type="Proteomes" id="UP001521222">
    <property type="component" value="Unassembled WGS sequence"/>
</dbReference>
<gene>
    <name evidence="2" type="primary">ING3</name>
    <name evidence="2" type="ORF">SLS59_006911</name>
</gene>
<dbReference type="Gene3D" id="3.30.40.10">
    <property type="entry name" value="Zinc/RING finger domain, C3HC4 (zinc finger)"/>
    <property type="match status" value="1"/>
</dbReference>
<comment type="caution">
    <text evidence="2">The sequence shown here is derived from an EMBL/GenBank/DDBJ whole genome shotgun (WGS) entry which is preliminary data.</text>
</comment>
<accession>A0ABR3R2M7</accession>
<evidence type="ECO:0000313" key="2">
    <source>
        <dbReference type="EMBL" id="KAL1598227.1"/>
    </source>
</evidence>
<dbReference type="InterPro" id="IPR013083">
    <property type="entry name" value="Znf_RING/FYVE/PHD"/>
</dbReference>
<evidence type="ECO:0000313" key="3">
    <source>
        <dbReference type="Proteomes" id="UP001521222"/>
    </source>
</evidence>
<evidence type="ECO:0000256" key="1">
    <source>
        <dbReference type="SAM" id="MobiDB-lite"/>
    </source>
</evidence>
<name>A0ABR3R2M7_9PLEO</name>
<feature type="region of interest" description="Disordered" evidence="1">
    <location>
        <begin position="225"/>
        <end position="253"/>
    </location>
</feature>
<reference evidence="2 3" key="1">
    <citation type="submission" date="2024-02" db="EMBL/GenBank/DDBJ databases">
        <title>De novo assembly and annotation of 12 fungi associated with fruit tree decline syndrome in Ontario, Canada.</title>
        <authorList>
            <person name="Sulman M."/>
            <person name="Ellouze W."/>
            <person name="Ilyukhin E."/>
        </authorList>
    </citation>
    <scope>NUCLEOTIDE SEQUENCE [LARGE SCALE GENOMIC DNA]</scope>
    <source>
        <strain evidence="2 3">M97-236</strain>
    </source>
</reference>
<proteinExistence type="predicted"/>
<feature type="region of interest" description="Disordered" evidence="1">
    <location>
        <begin position="505"/>
        <end position="534"/>
    </location>
</feature>
<dbReference type="EMBL" id="JAKIXB020000023">
    <property type="protein sequence ID" value="KAL1598227.1"/>
    <property type="molecule type" value="Genomic_DNA"/>
</dbReference>
<dbReference type="SUPFAM" id="SSF57903">
    <property type="entry name" value="FYVE/PHD zinc finger"/>
    <property type="match status" value="1"/>
</dbReference>